<comment type="function">
    <text evidence="6">Nucleoside triphosphate pyrophosphatase that hydrolyzes dTTP and UTP. May have a dual role in cell division arrest and in preventing the incorporation of modified nucleotides into cellular nucleic acids.</text>
</comment>
<dbReference type="RefSeq" id="WP_121613934.1">
    <property type="nucleotide sequence ID" value="NZ_CP033044.1"/>
</dbReference>
<keyword evidence="4 6" id="KW-0378">Hydrolase</keyword>
<evidence type="ECO:0000256" key="6">
    <source>
        <dbReference type="HAMAP-Rule" id="MF_00528"/>
    </source>
</evidence>
<dbReference type="NCBIfam" id="TIGR00172">
    <property type="entry name" value="maf"/>
    <property type="match status" value="1"/>
</dbReference>
<comment type="subcellular location">
    <subcellularLocation>
        <location evidence="2 6">Cytoplasm</location>
    </subcellularLocation>
</comment>
<comment type="caution">
    <text evidence="7">The sequence shown here is derived from an EMBL/GenBank/DDBJ whole genome shotgun (WGS) entry which is preliminary data.</text>
</comment>
<feature type="active site" description="Proton acceptor" evidence="6">
    <location>
        <position position="69"/>
    </location>
</feature>
<dbReference type="GO" id="GO:0005737">
    <property type="term" value="C:cytoplasm"/>
    <property type="evidence" value="ECO:0007669"/>
    <property type="project" value="UniProtKB-SubCell"/>
</dbReference>
<sequence>MQRLILASSSPRRKELLENLHLTFEISSSNVDESFDADLSPKQAVMELAARKARFVSNRHQDAFVIGSDTVVVLGGEILGKPASKEEAFHMLKGLSGETHSVYTGVSIISSTNKEIQFYEKTDVTFWELSLEEIETYIRSGEPFDKAGGYGIQGFGSFLVREIKGDYYTVVGLPVSRTIRELQKAGFILPYKM</sequence>
<dbReference type="InterPro" id="IPR029001">
    <property type="entry name" value="ITPase-like_fam"/>
</dbReference>
<feature type="site" description="Important for substrate specificity" evidence="6">
    <location>
        <position position="70"/>
    </location>
</feature>
<dbReference type="OrthoDB" id="9807767at2"/>
<dbReference type="GO" id="GO:0036218">
    <property type="term" value="F:dTTP diphosphatase activity"/>
    <property type="evidence" value="ECO:0007669"/>
    <property type="project" value="RHEA"/>
</dbReference>
<keyword evidence="8" id="KW-1185">Reference proteome</keyword>
<dbReference type="FunFam" id="3.90.950.10:FF:000005">
    <property type="entry name" value="7-methyl-GTP pyrophosphatase"/>
    <property type="match status" value="1"/>
</dbReference>
<dbReference type="CDD" id="cd00555">
    <property type="entry name" value="Maf"/>
    <property type="match status" value="1"/>
</dbReference>
<proteinExistence type="inferred from homology"/>
<dbReference type="PANTHER" id="PTHR43213:SF5">
    <property type="entry name" value="BIFUNCTIONAL DTTP_UTP PYROPHOSPHATASE_METHYLTRANSFERASE PROTEIN-RELATED"/>
    <property type="match status" value="1"/>
</dbReference>
<name>A0A4R2BCX1_9BACI</name>
<comment type="catalytic activity">
    <reaction evidence="6">
        <text>UTP + H2O = UMP + diphosphate + H(+)</text>
        <dbReference type="Rhea" id="RHEA:29395"/>
        <dbReference type="ChEBI" id="CHEBI:15377"/>
        <dbReference type="ChEBI" id="CHEBI:15378"/>
        <dbReference type="ChEBI" id="CHEBI:33019"/>
        <dbReference type="ChEBI" id="CHEBI:46398"/>
        <dbReference type="ChEBI" id="CHEBI:57865"/>
        <dbReference type="EC" id="3.6.1.9"/>
    </reaction>
</comment>
<comment type="catalytic activity">
    <reaction evidence="6">
        <text>dTTP + H2O = dTMP + diphosphate + H(+)</text>
        <dbReference type="Rhea" id="RHEA:28534"/>
        <dbReference type="ChEBI" id="CHEBI:15377"/>
        <dbReference type="ChEBI" id="CHEBI:15378"/>
        <dbReference type="ChEBI" id="CHEBI:33019"/>
        <dbReference type="ChEBI" id="CHEBI:37568"/>
        <dbReference type="ChEBI" id="CHEBI:63528"/>
        <dbReference type="EC" id="3.6.1.9"/>
    </reaction>
</comment>
<accession>A0A4R2BCX1</accession>
<organism evidence="7 8">
    <name type="scientific">Mesobacillus foraminis</name>
    <dbReference type="NCBI Taxonomy" id="279826"/>
    <lineage>
        <taxon>Bacteria</taxon>
        <taxon>Bacillati</taxon>
        <taxon>Bacillota</taxon>
        <taxon>Bacilli</taxon>
        <taxon>Bacillales</taxon>
        <taxon>Bacillaceae</taxon>
        <taxon>Mesobacillus</taxon>
    </lineage>
</organism>
<protein>
    <recommendedName>
        <fullName evidence="6">dTTP/UTP pyrophosphatase</fullName>
        <shortName evidence="6">dTTPase/UTPase</shortName>
        <ecNumber evidence="6">3.6.1.9</ecNumber>
    </recommendedName>
    <alternativeName>
        <fullName evidence="6">Nucleoside triphosphate pyrophosphatase</fullName>
    </alternativeName>
    <alternativeName>
        <fullName evidence="6">Nucleotide pyrophosphatase</fullName>
        <shortName evidence="6">Nucleotide PPase</shortName>
    </alternativeName>
</protein>
<feature type="site" description="Important for substrate specificity" evidence="6">
    <location>
        <position position="12"/>
    </location>
</feature>
<evidence type="ECO:0000256" key="1">
    <source>
        <dbReference type="ARBA" id="ARBA00001968"/>
    </source>
</evidence>
<keyword evidence="5 6" id="KW-0546">Nucleotide metabolism</keyword>
<dbReference type="PANTHER" id="PTHR43213">
    <property type="entry name" value="BIFUNCTIONAL DTTP/UTP PYROPHOSPHATASE/METHYLTRANSFERASE PROTEIN-RELATED"/>
    <property type="match status" value="1"/>
</dbReference>
<comment type="caution">
    <text evidence="6">Lacks conserved residue(s) required for the propagation of feature annotation.</text>
</comment>
<dbReference type="GO" id="GO:0036221">
    <property type="term" value="F:UTP diphosphatase activity"/>
    <property type="evidence" value="ECO:0007669"/>
    <property type="project" value="RHEA"/>
</dbReference>
<feature type="site" description="Important for substrate specificity" evidence="6">
    <location>
        <position position="153"/>
    </location>
</feature>
<evidence type="ECO:0000313" key="8">
    <source>
        <dbReference type="Proteomes" id="UP000295689"/>
    </source>
</evidence>
<dbReference type="Gene3D" id="3.90.950.10">
    <property type="match status" value="1"/>
</dbReference>
<dbReference type="HAMAP" id="MF_00528">
    <property type="entry name" value="Maf"/>
    <property type="match status" value="1"/>
</dbReference>
<evidence type="ECO:0000256" key="3">
    <source>
        <dbReference type="ARBA" id="ARBA00022490"/>
    </source>
</evidence>
<evidence type="ECO:0000313" key="7">
    <source>
        <dbReference type="EMBL" id="TCN24556.1"/>
    </source>
</evidence>
<dbReference type="Proteomes" id="UP000295689">
    <property type="component" value="Unassembled WGS sequence"/>
</dbReference>
<evidence type="ECO:0000256" key="4">
    <source>
        <dbReference type="ARBA" id="ARBA00022801"/>
    </source>
</evidence>
<dbReference type="SUPFAM" id="SSF52972">
    <property type="entry name" value="ITPase-like"/>
    <property type="match status" value="1"/>
</dbReference>
<dbReference type="EC" id="3.6.1.9" evidence="6"/>
<dbReference type="InterPro" id="IPR003697">
    <property type="entry name" value="Maf-like"/>
</dbReference>
<keyword evidence="3 6" id="KW-0963">Cytoplasm</keyword>
<reference evidence="7 8" key="1">
    <citation type="journal article" date="2015" name="Stand. Genomic Sci.">
        <title>Genomic Encyclopedia of Bacterial and Archaeal Type Strains, Phase III: the genomes of soil and plant-associated and newly described type strains.</title>
        <authorList>
            <person name="Whitman W.B."/>
            <person name="Woyke T."/>
            <person name="Klenk H.P."/>
            <person name="Zhou Y."/>
            <person name="Lilburn T.G."/>
            <person name="Beck B.J."/>
            <person name="De Vos P."/>
            <person name="Vandamme P."/>
            <person name="Eisen J.A."/>
            <person name="Garrity G."/>
            <person name="Hugenholtz P."/>
            <person name="Kyrpides N.C."/>
        </authorList>
    </citation>
    <scope>NUCLEOTIDE SEQUENCE [LARGE SCALE GENOMIC DNA]</scope>
    <source>
        <strain evidence="7 8">CV53</strain>
    </source>
</reference>
<dbReference type="GO" id="GO:0009117">
    <property type="term" value="P:nucleotide metabolic process"/>
    <property type="evidence" value="ECO:0007669"/>
    <property type="project" value="UniProtKB-KW"/>
</dbReference>
<dbReference type="PIRSF" id="PIRSF006305">
    <property type="entry name" value="Maf"/>
    <property type="match status" value="1"/>
</dbReference>
<dbReference type="EMBL" id="SLVV01000007">
    <property type="protein sequence ID" value="TCN24556.1"/>
    <property type="molecule type" value="Genomic_DNA"/>
</dbReference>
<evidence type="ECO:0000256" key="2">
    <source>
        <dbReference type="ARBA" id="ARBA00004496"/>
    </source>
</evidence>
<evidence type="ECO:0000256" key="5">
    <source>
        <dbReference type="ARBA" id="ARBA00023080"/>
    </source>
</evidence>
<dbReference type="AlphaFoldDB" id="A0A4R2BCX1"/>
<gene>
    <name evidence="7" type="ORF">EV146_107259</name>
</gene>
<comment type="similarity">
    <text evidence="6">Belongs to the Maf family. YhdE subfamily.</text>
</comment>
<dbReference type="Pfam" id="PF02545">
    <property type="entry name" value="Maf"/>
    <property type="match status" value="1"/>
</dbReference>
<comment type="cofactor">
    <cofactor evidence="1 6">
        <name>a divalent metal cation</name>
        <dbReference type="ChEBI" id="CHEBI:60240"/>
    </cofactor>
</comment>